<dbReference type="PROSITE" id="PS00126">
    <property type="entry name" value="PDEASE_I_1"/>
    <property type="match status" value="1"/>
</dbReference>
<dbReference type="AlphaFoldDB" id="A0A813GTL7"/>
<evidence type="ECO:0000256" key="6">
    <source>
        <dbReference type="PIRSR" id="PIRSR623088-3"/>
    </source>
</evidence>
<evidence type="ECO:0000256" key="3">
    <source>
        <dbReference type="ARBA" id="ARBA00022801"/>
    </source>
</evidence>
<evidence type="ECO:0000256" key="7">
    <source>
        <dbReference type="RuleBase" id="RU363067"/>
    </source>
</evidence>
<evidence type="ECO:0000256" key="5">
    <source>
        <dbReference type="PIRSR" id="PIRSR623088-2"/>
    </source>
</evidence>
<keyword evidence="2 6" id="KW-0479">Metal-binding</keyword>
<dbReference type="GO" id="GO:0046872">
    <property type="term" value="F:metal ion binding"/>
    <property type="evidence" value="ECO:0007669"/>
    <property type="project" value="UniProtKB-KW"/>
</dbReference>
<evidence type="ECO:0000256" key="8">
    <source>
        <dbReference type="SAM" id="MobiDB-lite"/>
    </source>
</evidence>
<keyword evidence="1" id="KW-0140">cGMP</keyword>
<feature type="binding site" evidence="6">
    <location>
        <position position="366"/>
    </location>
    <ligand>
        <name>Zn(2+)</name>
        <dbReference type="ChEBI" id="CHEBI:29105"/>
        <label>1</label>
    </ligand>
</feature>
<feature type="binding site" evidence="5">
    <location>
        <position position="566"/>
    </location>
    <ligand>
        <name>AMP</name>
        <dbReference type="ChEBI" id="CHEBI:456215"/>
    </ligand>
</feature>
<protein>
    <recommendedName>
        <fullName evidence="7">Phosphodiesterase</fullName>
        <ecNumber evidence="7">3.1.4.-</ecNumber>
    </recommendedName>
</protein>
<feature type="active site" description="Proton donor" evidence="4">
    <location>
        <position position="362"/>
    </location>
</feature>
<dbReference type="Proteomes" id="UP000654075">
    <property type="component" value="Unassembled WGS sequence"/>
</dbReference>
<dbReference type="Gene3D" id="3.30.450.40">
    <property type="match status" value="1"/>
</dbReference>
<feature type="binding site" evidence="5">
    <location>
        <position position="403"/>
    </location>
    <ligand>
        <name>AMP</name>
        <dbReference type="ChEBI" id="CHEBI:456215"/>
    </ligand>
</feature>
<dbReference type="PANTHER" id="PTHR11347">
    <property type="entry name" value="CYCLIC NUCLEOTIDE PHOSPHODIESTERASE"/>
    <property type="match status" value="1"/>
</dbReference>
<feature type="binding site" evidence="5">
    <location>
        <begin position="362"/>
        <end position="366"/>
    </location>
    <ligand>
        <name>AMP</name>
        <dbReference type="ChEBI" id="CHEBI:456215"/>
    </ligand>
</feature>
<dbReference type="SUPFAM" id="SSF109604">
    <property type="entry name" value="HD-domain/PDEase-like"/>
    <property type="match status" value="1"/>
</dbReference>
<accession>A0A813GTL7</accession>
<dbReference type="CDD" id="cd00077">
    <property type="entry name" value="HDc"/>
    <property type="match status" value="1"/>
</dbReference>
<evidence type="ECO:0000259" key="9">
    <source>
        <dbReference type="PROSITE" id="PS51845"/>
    </source>
</evidence>
<feature type="region of interest" description="Disordered" evidence="8">
    <location>
        <begin position="1"/>
        <end position="37"/>
    </location>
</feature>
<feature type="binding site" evidence="6">
    <location>
        <position position="512"/>
    </location>
    <ligand>
        <name>Zn(2+)</name>
        <dbReference type="ChEBI" id="CHEBI:29105"/>
        <label>1</label>
    </ligand>
</feature>
<dbReference type="InterPro" id="IPR029016">
    <property type="entry name" value="GAF-like_dom_sf"/>
</dbReference>
<feature type="binding site" evidence="6">
    <location>
        <position position="402"/>
    </location>
    <ligand>
        <name>Zn(2+)</name>
        <dbReference type="ChEBI" id="CHEBI:29105"/>
        <label>1</label>
    </ligand>
</feature>
<evidence type="ECO:0000313" key="10">
    <source>
        <dbReference type="EMBL" id="CAE8627787.1"/>
    </source>
</evidence>
<dbReference type="OrthoDB" id="189220at2759"/>
<gene>
    <name evidence="10" type="ORF">PGLA1383_LOCUS44504</name>
</gene>
<dbReference type="InterPro" id="IPR036971">
    <property type="entry name" value="PDEase_catalytic_dom_sf"/>
</dbReference>
<dbReference type="Gene3D" id="1.10.1300.10">
    <property type="entry name" value="3'5'-cyclic nucleotide phosphodiesterase, catalytic domain"/>
    <property type="match status" value="1"/>
</dbReference>
<comment type="similarity">
    <text evidence="7">Belongs to the cyclic nucleotide phosphodiesterase family.</text>
</comment>
<evidence type="ECO:0000313" key="11">
    <source>
        <dbReference type="Proteomes" id="UP000654075"/>
    </source>
</evidence>
<feature type="domain" description="PDEase" evidence="9">
    <location>
        <begin position="283"/>
        <end position="609"/>
    </location>
</feature>
<dbReference type="Pfam" id="PF01590">
    <property type="entry name" value="GAF"/>
    <property type="match status" value="1"/>
</dbReference>
<organism evidence="10 11">
    <name type="scientific">Polarella glacialis</name>
    <name type="common">Dinoflagellate</name>
    <dbReference type="NCBI Taxonomy" id="89957"/>
    <lineage>
        <taxon>Eukaryota</taxon>
        <taxon>Sar</taxon>
        <taxon>Alveolata</taxon>
        <taxon>Dinophyceae</taxon>
        <taxon>Suessiales</taxon>
        <taxon>Suessiaceae</taxon>
        <taxon>Polarella</taxon>
    </lineage>
</organism>
<dbReference type="InterPro" id="IPR023088">
    <property type="entry name" value="PDEase"/>
</dbReference>
<proteinExistence type="inferred from homology"/>
<keyword evidence="3 7" id="KW-0378">Hydrolase</keyword>
<feature type="binding site" evidence="6">
    <location>
        <position position="403"/>
    </location>
    <ligand>
        <name>Zn(2+)</name>
        <dbReference type="ChEBI" id="CHEBI:29105"/>
        <label>2</label>
    </ligand>
</feature>
<dbReference type="PRINTS" id="PR00387">
    <property type="entry name" value="PDIESTERASE1"/>
</dbReference>
<evidence type="ECO:0000256" key="2">
    <source>
        <dbReference type="ARBA" id="ARBA00022723"/>
    </source>
</evidence>
<dbReference type="EC" id="3.1.4.-" evidence="7"/>
<dbReference type="Pfam" id="PF00233">
    <property type="entry name" value="PDEase_I"/>
    <property type="match status" value="1"/>
</dbReference>
<dbReference type="InterPro" id="IPR003018">
    <property type="entry name" value="GAF"/>
</dbReference>
<evidence type="ECO:0000256" key="4">
    <source>
        <dbReference type="PIRSR" id="PIRSR623088-1"/>
    </source>
</evidence>
<feature type="binding site" evidence="5">
    <location>
        <position position="512"/>
    </location>
    <ligand>
        <name>AMP</name>
        <dbReference type="ChEBI" id="CHEBI:456215"/>
    </ligand>
</feature>
<dbReference type="SMART" id="SM00065">
    <property type="entry name" value="GAF"/>
    <property type="match status" value="1"/>
</dbReference>
<reference evidence="10" key="1">
    <citation type="submission" date="2021-02" db="EMBL/GenBank/DDBJ databases">
        <authorList>
            <person name="Dougan E. K."/>
            <person name="Rhodes N."/>
            <person name="Thang M."/>
            <person name="Chan C."/>
        </authorList>
    </citation>
    <scope>NUCLEOTIDE SEQUENCE</scope>
</reference>
<dbReference type="InterPro" id="IPR003607">
    <property type="entry name" value="HD/PDEase_dom"/>
</dbReference>
<name>A0A813GTL7_POLGL</name>
<keyword evidence="11" id="KW-1185">Reference proteome</keyword>
<comment type="caution">
    <text evidence="10">The sequence shown here is derived from an EMBL/GenBank/DDBJ whole genome shotgun (WGS) entry which is preliminary data.</text>
</comment>
<evidence type="ECO:0000256" key="1">
    <source>
        <dbReference type="ARBA" id="ARBA00022535"/>
    </source>
</evidence>
<dbReference type="EMBL" id="CAJNNV010029266">
    <property type="protein sequence ID" value="CAE8627787.1"/>
    <property type="molecule type" value="Genomic_DNA"/>
</dbReference>
<dbReference type="OMA" id="WEGRISK"/>
<comment type="cofactor">
    <cofactor evidence="7">
        <name>a divalent metal cation</name>
        <dbReference type="ChEBI" id="CHEBI:60240"/>
    </cofactor>
    <text evidence="7">Binds 2 divalent metal cations per subunit. Site 1 may preferentially bind zinc ions, while site 2 has a preference for magnesium and/or manganese ions.</text>
</comment>
<dbReference type="InterPro" id="IPR023174">
    <property type="entry name" value="PDEase_CS"/>
</dbReference>
<dbReference type="GO" id="GO:0004114">
    <property type="term" value="F:3',5'-cyclic-nucleotide phosphodiesterase activity"/>
    <property type="evidence" value="ECO:0007669"/>
    <property type="project" value="InterPro"/>
</dbReference>
<dbReference type="InterPro" id="IPR002073">
    <property type="entry name" value="PDEase_catalytic_dom"/>
</dbReference>
<sequence>MGNGVNRISLSLERPGHPSYSGHADSPVHACSKNSTSSPVAAEMSSASSSMRDFARAANPFRNWGTWFKASEELVGFRPTVDFLHTISSDNTCLEKYVKTIIGEVMRVLDADRCSIFFVNEVRKEVLCVGSIDLAPFSMPWDKGVVGAVVHQGDMLNLADAHLHRSFDNTVEKQSGYVSKALLCLPIKHVLNMERTIGVIQALNKRSPNGKLDGEFSEQDAVELAKLALVIGDSFYRQRWMALERAVSSSDTQVRSVVAYHGAQSAQQSCSRSSCQGSGLNGGANNFGSLQVDSSWESEDIANAEVASLDFDVLAYSEVRLEQLVPLMLQQAGCSEHCRLADDCVQRWVEAVRLGYYSNPFHNWAHGFSALQMCFYQLRSEEAFSSFSHLDTLGLFIAALSHDIGHPGLTNSFLVNSCDELAMRYNDVSVLENHHASLACQLLQKKETAICSELDQASQKSIRRIMIACILATDMNIHTDLCRKIAACMGSEELNVGHDKQFLMNVCIHTSDLSAQVKSWQVASEWEGRISKEFSEQARQEFDLGLPTAPFMQFDFNDVKQRGKLQRDFIDFVLVPLWDPYTQLLPTLKPCFQNLIENREHFEAIRSAGE</sequence>
<dbReference type="SUPFAM" id="SSF55781">
    <property type="entry name" value="GAF domain-like"/>
    <property type="match status" value="1"/>
</dbReference>
<dbReference type="PROSITE" id="PS51845">
    <property type="entry name" value="PDEASE_I_2"/>
    <property type="match status" value="1"/>
</dbReference>
<dbReference type="GO" id="GO:0007165">
    <property type="term" value="P:signal transduction"/>
    <property type="evidence" value="ECO:0007669"/>
    <property type="project" value="InterPro"/>
</dbReference>
<feature type="binding site" evidence="6">
    <location>
        <position position="403"/>
    </location>
    <ligand>
        <name>Zn(2+)</name>
        <dbReference type="ChEBI" id="CHEBI:29105"/>
        <label>1</label>
    </ligand>
</feature>